<dbReference type="PANTHER" id="PTHR35010">
    <property type="entry name" value="BLL4672 PROTEIN-RELATED"/>
    <property type="match status" value="1"/>
</dbReference>
<dbReference type="EMBL" id="BAABIG010000052">
    <property type="protein sequence ID" value="GAA4811096.1"/>
    <property type="molecule type" value="Genomic_DNA"/>
</dbReference>
<dbReference type="InterPro" id="IPR041413">
    <property type="entry name" value="MLTR_LBD"/>
</dbReference>
<dbReference type="Proteomes" id="UP001501265">
    <property type="component" value="Unassembled WGS sequence"/>
</dbReference>
<gene>
    <name evidence="2" type="ORF">GCM10023220_47480</name>
</gene>
<accession>A0ABP9CH55</accession>
<reference evidence="3" key="1">
    <citation type="journal article" date="2019" name="Int. J. Syst. Evol. Microbiol.">
        <title>The Global Catalogue of Microorganisms (GCM) 10K type strain sequencing project: providing services to taxonomists for standard genome sequencing and annotation.</title>
        <authorList>
            <consortium name="The Broad Institute Genomics Platform"/>
            <consortium name="The Broad Institute Genome Sequencing Center for Infectious Disease"/>
            <person name="Wu L."/>
            <person name="Ma J."/>
        </authorList>
    </citation>
    <scope>NUCLEOTIDE SEQUENCE [LARGE SCALE GENOMIC DNA]</scope>
    <source>
        <strain evidence="3">JCM 18081</strain>
    </source>
</reference>
<protein>
    <recommendedName>
        <fullName evidence="1">MmyB-like transcription regulator ligand binding domain-containing protein</fullName>
    </recommendedName>
</protein>
<proteinExistence type="predicted"/>
<dbReference type="Gene3D" id="3.30.450.180">
    <property type="match status" value="1"/>
</dbReference>
<dbReference type="Pfam" id="PF17765">
    <property type="entry name" value="MLTR_LBD"/>
    <property type="match status" value="1"/>
</dbReference>
<keyword evidence="3" id="KW-1185">Reference proteome</keyword>
<evidence type="ECO:0000259" key="1">
    <source>
        <dbReference type="Pfam" id="PF17765"/>
    </source>
</evidence>
<evidence type="ECO:0000313" key="3">
    <source>
        <dbReference type="Proteomes" id="UP001501265"/>
    </source>
</evidence>
<feature type="domain" description="MmyB-like transcription regulator ligand binding" evidence="1">
    <location>
        <begin position="129"/>
        <end position="231"/>
    </location>
</feature>
<comment type="caution">
    <text evidence="2">The sequence shown here is derived from an EMBL/GenBank/DDBJ whole genome shotgun (WGS) entry which is preliminary data.</text>
</comment>
<dbReference type="PANTHER" id="PTHR35010:SF2">
    <property type="entry name" value="BLL4672 PROTEIN"/>
    <property type="match status" value="1"/>
</dbReference>
<name>A0ABP9CH55_9ACTN</name>
<sequence length="250" mass="27128">MKLPEKRLGMRGSHQPGVHVLAMEQPLPRGLHDTTLIRLGAIRNTRCFSGSHAPILSLVRWQGFKGCPAIPGGRATTATAPRRVVGSYGEGMATMDPRTEIREFLGSRRARIAPEQAGLPAYGGNRRVKGLRRIAGAGAAKLRMEAGRDPHDEELIALVGELSTCSELFRQRWASQDVRLRRSGRKRVRHPIVGRLDLDVETLGLPAEPGLHLNIHTAPAGTPAADKLPLLASWAATRQTPATEIEPPDG</sequence>
<organism evidence="2 3">
    <name type="scientific">Streptomyces ziwulingensis</name>
    <dbReference type="NCBI Taxonomy" id="1045501"/>
    <lineage>
        <taxon>Bacteria</taxon>
        <taxon>Bacillati</taxon>
        <taxon>Actinomycetota</taxon>
        <taxon>Actinomycetes</taxon>
        <taxon>Kitasatosporales</taxon>
        <taxon>Streptomycetaceae</taxon>
        <taxon>Streptomyces</taxon>
    </lineage>
</organism>
<evidence type="ECO:0000313" key="2">
    <source>
        <dbReference type="EMBL" id="GAA4811096.1"/>
    </source>
</evidence>